<proteinExistence type="predicted"/>
<evidence type="ECO:0000256" key="1">
    <source>
        <dbReference type="SAM" id="MobiDB-lite"/>
    </source>
</evidence>
<dbReference type="AlphaFoldDB" id="A0A0C3QG64"/>
<dbReference type="Proteomes" id="UP000054248">
    <property type="component" value="Unassembled WGS sequence"/>
</dbReference>
<dbReference type="EMBL" id="KN823045">
    <property type="protein sequence ID" value="KIO25246.1"/>
    <property type="molecule type" value="Genomic_DNA"/>
</dbReference>
<dbReference type="Gene3D" id="1.25.40.10">
    <property type="entry name" value="Tetratricopeptide repeat domain"/>
    <property type="match status" value="1"/>
</dbReference>
<feature type="region of interest" description="Disordered" evidence="1">
    <location>
        <begin position="1"/>
        <end position="36"/>
    </location>
</feature>
<feature type="compositionally biased region" description="Polar residues" evidence="1">
    <location>
        <begin position="13"/>
        <end position="28"/>
    </location>
</feature>
<name>A0A0C3QG64_9AGAM</name>
<reference evidence="2 3" key="1">
    <citation type="submission" date="2014-04" db="EMBL/GenBank/DDBJ databases">
        <authorList>
            <consortium name="DOE Joint Genome Institute"/>
            <person name="Kuo A."/>
            <person name="Girlanda M."/>
            <person name="Perotto S."/>
            <person name="Kohler A."/>
            <person name="Nagy L.G."/>
            <person name="Floudas D."/>
            <person name="Copeland A."/>
            <person name="Barry K.W."/>
            <person name="Cichocki N."/>
            <person name="Veneault-Fourrey C."/>
            <person name="LaButti K."/>
            <person name="Lindquist E.A."/>
            <person name="Lipzen A."/>
            <person name="Lundell T."/>
            <person name="Morin E."/>
            <person name="Murat C."/>
            <person name="Sun H."/>
            <person name="Tunlid A."/>
            <person name="Henrissat B."/>
            <person name="Grigoriev I.V."/>
            <person name="Hibbett D.S."/>
            <person name="Martin F."/>
            <person name="Nordberg H.P."/>
            <person name="Cantor M.N."/>
            <person name="Hua S.X."/>
        </authorList>
    </citation>
    <scope>NUCLEOTIDE SEQUENCE [LARGE SCALE GENOMIC DNA]</scope>
    <source>
        <strain evidence="2 3">MUT 4182</strain>
    </source>
</reference>
<dbReference type="HOGENOM" id="CLU_1983194_0_0_1"/>
<accession>A0A0C3QG64</accession>
<keyword evidence="3" id="KW-1185">Reference proteome</keyword>
<sequence>MTKAKRIRYMGSEPSSVNVLSTPRPRSSTTKHETSTLASGITEAEELFNQALHLYSRIGDNVGRATVKWTLGHLYRVQGLNTRATPLLAEARSLYALIGNSEKEKSCSRWLDVLSKQGYSSSTSWK</sequence>
<dbReference type="OrthoDB" id="3300791at2759"/>
<organism evidence="2 3">
    <name type="scientific">Tulasnella calospora MUT 4182</name>
    <dbReference type="NCBI Taxonomy" id="1051891"/>
    <lineage>
        <taxon>Eukaryota</taxon>
        <taxon>Fungi</taxon>
        <taxon>Dikarya</taxon>
        <taxon>Basidiomycota</taxon>
        <taxon>Agaricomycotina</taxon>
        <taxon>Agaricomycetes</taxon>
        <taxon>Cantharellales</taxon>
        <taxon>Tulasnellaceae</taxon>
        <taxon>Tulasnella</taxon>
    </lineage>
</organism>
<protein>
    <submittedName>
        <fullName evidence="2">Uncharacterized protein</fullName>
    </submittedName>
</protein>
<reference evidence="3" key="2">
    <citation type="submission" date="2015-01" db="EMBL/GenBank/DDBJ databases">
        <title>Evolutionary Origins and Diversification of the Mycorrhizal Mutualists.</title>
        <authorList>
            <consortium name="DOE Joint Genome Institute"/>
            <consortium name="Mycorrhizal Genomics Consortium"/>
            <person name="Kohler A."/>
            <person name="Kuo A."/>
            <person name="Nagy L.G."/>
            <person name="Floudas D."/>
            <person name="Copeland A."/>
            <person name="Barry K.W."/>
            <person name="Cichocki N."/>
            <person name="Veneault-Fourrey C."/>
            <person name="LaButti K."/>
            <person name="Lindquist E.A."/>
            <person name="Lipzen A."/>
            <person name="Lundell T."/>
            <person name="Morin E."/>
            <person name="Murat C."/>
            <person name="Riley R."/>
            <person name="Ohm R."/>
            <person name="Sun H."/>
            <person name="Tunlid A."/>
            <person name="Henrissat B."/>
            <person name="Grigoriev I.V."/>
            <person name="Hibbett D.S."/>
            <person name="Martin F."/>
        </authorList>
    </citation>
    <scope>NUCLEOTIDE SEQUENCE [LARGE SCALE GENOMIC DNA]</scope>
    <source>
        <strain evidence="3">MUT 4182</strain>
    </source>
</reference>
<evidence type="ECO:0000313" key="3">
    <source>
        <dbReference type="Proteomes" id="UP000054248"/>
    </source>
</evidence>
<dbReference type="InterPro" id="IPR011990">
    <property type="entry name" value="TPR-like_helical_dom_sf"/>
</dbReference>
<evidence type="ECO:0000313" key="2">
    <source>
        <dbReference type="EMBL" id="KIO25246.1"/>
    </source>
</evidence>
<gene>
    <name evidence="2" type="ORF">M407DRAFT_25370</name>
</gene>